<reference evidence="1" key="1">
    <citation type="journal article" date="2021" name="PeerJ">
        <title>Extensive microbial diversity within the chicken gut microbiome revealed by metagenomics and culture.</title>
        <authorList>
            <person name="Gilroy R."/>
            <person name="Ravi A."/>
            <person name="Getino M."/>
            <person name="Pursley I."/>
            <person name="Horton D.L."/>
            <person name="Alikhan N.F."/>
            <person name="Baker D."/>
            <person name="Gharbi K."/>
            <person name="Hall N."/>
            <person name="Watson M."/>
            <person name="Adriaenssens E.M."/>
            <person name="Foster-Nyarko E."/>
            <person name="Jarju S."/>
            <person name="Secka A."/>
            <person name="Antonio M."/>
            <person name="Oren A."/>
            <person name="Chaudhuri R.R."/>
            <person name="La Ragione R."/>
            <person name="Hildebrand F."/>
            <person name="Pallen M.J."/>
        </authorList>
    </citation>
    <scope>NUCLEOTIDE SEQUENCE</scope>
    <source>
        <strain evidence="1">ChiSjej5B23-16112</strain>
    </source>
</reference>
<evidence type="ECO:0000313" key="1">
    <source>
        <dbReference type="EMBL" id="HJF93403.1"/>
    </source>
</evidence>
<comment type="caution">
    <text evidence="1">The sequence shown here is derived from an EMBL/GenBank/DDBJ whole genome shotgun (WGS) entry which is preliminary data.</text>
</comment>
<organism evidence="1 2">
    <name type="scientific">Lachnoclostridium phocaeense</name>
    <dbReference type="NCBI Taxonomy" id="1871021"/>
    <lineage>
        <taxon>Bacteria</taxon>
        <taxon>Bacillati</taxon>
        <taxon>Bacillota</taxon>
        <taxon>Clostridia</taxon>
        <taxon>Lachnospirales</taxon>
        <taxon>Lachnospiraceae</taxon>
    </lineage>
</organism>
<gene>
    <name evidence="1" type="ORF">K8V82_01235</name>
</gene>
<dbReference type="Proteomes" id="UP000769156">
    <property type="component" value="Unassembled WGS sequence"/>
</dbReference>
<reference evidence="1" key="2">
    <citation type="submission" date="2021-09" db="EMBL/GenBank/DDBJ databases">
        <authorList>
            <person name="Gilroy R."/>
        </authorList>
    </citation>
    <scope>NUCLEOTIDE SEQUENCE</scope>
    <source>
        <strain evidence="1">ChiSjej5B23-16112</strain>
    </source>
</reference>
<proteinExistence type="predicted"/>
<sequence>MSNDELLRYIAQHMVTKEDILDMTTRDDLKTLEAKMATKDELKALEAKVATKDELKALEAKMATKDELKALETSVAVRFKNFEEKMMTKDELRESENMILTEVDRIQERAEEHYTELSTRIRNLENKVVVRSEQSTINLLVEVVSTLKTDVEYLKTKIS</sequence>
<dbReference type="EMBL" id="DYVY01000025">
    <property type="protein sequence ID" value="HJF93403.1"/>
    <property type="molecule type" value="Genomic_DNA"/>
</dbReference>
<name>A0A921HZC5_9FIRM</name>
<evidence type="ECO:0000313" key="2">
    <source>
        <dbReference type="Proteomes" id="UP000769156"/>
    </source>
</evidence>
<accession>A0A921HZC5</accession>
<protein>
    <submittedName>
        <fullName evidence="1">Uncharacterized protein</fullName>
    </submittedName>
</protein>
<dbReference type="AlphaFoldDB" id="A0A921HZC5"/>